<evidence type="ECO:0000313" key="3">
    <source>
        <dbReference type="Proteomes" id="UP000199053"/>
    </source>
</evidence>
<organism evidence="2 3">
    <name type="scientific">Maridesulfovibrio ferrireducens</name>
    <dbReference type="NCBI Taxonomy" id="246191"/>
    <lineage>
        <taxon>Bacteria</taxon>
        <taxon>Pseudomonadati</taxon>
        <taxon>Thermodesulfobacteriota</taxon>
        <taxon>Desulfovibrionia</taxon>
        <taxon>Desulfovibrionales</taxon>
        <taxon>Desulfovibrionaceae</taxon>
        <taxon>Maridesulfovibrio</taxon>
    </lineage>
</organism>
<feature type="domain" description="Type VI secretion system spike protein VgrG3-like C-terminal" evidence="1">
    <location>
        <begin position="126"/>
        <end position="317"/>
    </location>
</feature>
<name>A0A1G9EK24_9BACT</name>
<evidence type="ECO:0000259" key="1">
    <source>
        <dbReference type="Pfam" id="PF21277"/>
    </source>
</evidence>
<proteinExistence type="predicted"/>
<keyword evidence="3" id="KW-1185">Reference proteome</keyword>
<dbReference type="InterPro" id="IPR049073">
    <property type="entry name" value="T6SS_VgrG3-like_C"/>
</dbReference>
<dbReference type="EMBL" id="FNGA01000002">
    <property type="protein sequence ID" value="SDK76486.1"/>
    <property type="molecule type" value="Genomic_DNA"/>
</dbReference>
<dbReference type="Pfam" id="PF21277">
    <property type="entry name" value="T6SS_VgrG3-like_C"/>
    <property type="match status" value="1"/>
</dbReference>
<dbReference type="OrthoDB" id="5378899at2"/>
<sequence>MTNINDNIATVMKVLGNSSGTAAGVGTPNLAALKNKAGSFDMEMEMAGRMFSEGRDDEGYSAQGMDMGVMNNALMLEALTALNSIKGLQKNDGRGSSPFTNNPYSNISNQFDVTSVKNMSMPDVVGDLSAKFESGSKGVSAIGYDRVGGTSYGKYQIASNTGTMDKFIEFLKDKAPHVAERLEQSGPANTGSKNGHMPDEWRKIAAEDSAGFEKLQHDFIRNSHYDPAAKKIFAQTGIDINNLPGPLREVLWSTSVQHGATGASNLISRALDKLSSQATEKGFPANLVKEIYGERKEQFASSTGAVQESVAKRLTKEQNMVLTMLDQASVSKLA</sequence>
<dbReference type="AlphaFoldDB" id="A0A1G9EK24"/>
<reference evidence="3" key="1">
    <citation type="submission" date="2016-10" db="EMBL/GenBank/DDBJ databases">
        <authorList>
            <person name="Varghese N."/>
            <person name="Submissions S."/>
        </authorList>
    </citation>
    <scope>NUCLEOTIDE SEQUENCE [LARGE SCALE GENOMIC DNA]</scope>
    <source>
        <strain evidence="3">DSM 16995</strain>
    </source>
</reference>
<accession>A0A1G9EK24</accession>
<dbReference type="Proteomes" id="UP000199053">
    <property type="component" value="Unassembled WGS sequence"/>
</dbReference>
<protein>
    <recommendedName>
        <fullName evidence="1">Type VI secretion system spike protein VgrG3-like C-terminal domain-containing protein</fullName>
    </recommendedName>
</protein>
<gene>
    <name evidence="2" type="ORF">SAMN05660337_1152</name>
</gene>
<dbReference type="STRING" id="246191.SAMN05660337_1152"/>
<evidence type="ECO:0000313" key="2">
    <source>
        <dbReference type="EMBL" id="SDK76486.1"/>
    </source>
</evidence>
<dbReference type="RefSeq" id="WP_092159184.1">
    <property type="nucleotide sequence ID" value="NZ_FNGA01000002.1"/>
</dbReference>